<accession>A0A3Q1FAR2</accession>
<dbReference type="InParanoid" id="A0A3Q1FAR2"/>
<sequence length="529" mass="60346">NQSQEIQLLRYFNKKTVIILGDNNIEKLTLQNGIPKSVEELIDVVQKTFGLTDIHLQYMDKDFGNDFFNLSSTDDLMDMGTIKVIKLGIMPLVITVADEATPGTSWESDEGSSVTSNDTILLSSPEANTTRKEQWPKKYLIRQFSYDTELQLARGNLAYHTYNKALTLNTKPKSDILNVLTEDIYKYTPYPTDAHFSEVAKALIEKHPCLKEPGSFNGAYGWKQRLKYKMGNYRTQLKVLGCPELSINAKSKDNKSAARKMKRARRAEANFYPTFPLGETSDTLERERLDILMEMQKRNNDQIVRDKMARTFAYRRQEVVDQQPRIEDFKTRWPALFSEREFNEEFHRLVAIPLESQFFEQLDHYSSRLLALARSKRGTAGDKISPILHTFDQAEDINVKRECLLKALIILLGEDTRDLVKEFDSQQDGIQADLEQVTMAVFSIRPEGCAELPPEDIGIVIEGMTVLHGLSSVSSACALLFGLIYSLNLAYPKSLRYTFEAFQKVFMELDSQKMSPKVHALLGKLQSAN</sequence>
<dbReference type="PANTHER" id="PTHR31025:SF27">
    <property type="entry name" value="SI:CH211-193K19.2-RELATED"/>
    <property type="match status" value="1"/>
</dbReference>
<reference evidence="1" key="2">
    <citation type="submission" date="2025-09" db="UniProtKB">
        <authorList>
            <consortium name="Ensembl"/>
        </authorList>
    </citation>
    <scope>IDENTIFICATION</scope>
</reference>
<dbReference type="Proteomes" id="UP000257200">
    <property type="component" value="Unplaced"/>
</dbReference>
<organism evidence="1 2">
    <name type="scientific">Acanthochromis polyacanthus</name>
    <name type="common">spiny chromis</name>
    <dbReference type="NCBI Taxonomy" id="80966"/>
    <lineage>
        <taxon>Eukaryota</taxon>
        <taxon>Metazoa</taxon>
        <taxon>Chordata</taxon>
        <taxon>Craniata</taxon>
        <taxon>Vertebrata</taxon>
        <taxon>Euteleostomi</taxon>
        <taxon>Actinopterygii</taxon>
        <taxon>Neopterygii</taxon>
        <taxon>Teleostei</taxon>
        <taxon>Neoteleostei</taxon>
        <taxon>Acanthomorphata</taxon>
        <taxon>Ovalentaria</taxon>
        <taxon>Pomacentridae</taxon>
        <taxon>Acanthochromis</taxon>
    </lineage>
</organism>
<proteinExistence type="predicted"/>
<reference evidence="1" key="1">
    <citation type="submission" date="2025-08" db="UniProtKB">
        <authorList>
            <consortium name="Ensembl"/>
        </authorList>
    </citation>
    <scope>IDENTIFICATION</scope>
</reference>
<evidence type="ECO:0008006" key="3">
    <source>
        <dbReference type="Google" id="ProtNLM"/>
    </source>
</evidence>
<dbReference type="GeneTree" id="ENSGT00950000182912"/>
<name>A0A3Q1FAR2_9TELE</name>
<dbReference type="AlphaFoldDB" id="A0A3Q1FAR2"/>
<dbReference type="PANTHER" id="PTHR31025">
    <property type="entry name" value="SI:CH211-196P9.1-RELATED"/>
    <property type="match status" value="1"/>
</dbReference>
<protein>
    <recommendedName>
        <fullName evidence="3">PB1 domain-containing protein</fullName>
    </recommendedName>
</protein>
<dbReference type="FunCoup" id="A0A3Q1FAR2">
    <property type="interactions" value="24"/>
</dbReference>
<keyword evidence="2" id="KW-1185">Reference proteome</keyword>
<dbReference type="Ensembl" id="ENSAPOT00000020998.1">
    <property type="protein sequence ID" value="ENSAPOP00000012972.1"/>
    <property type="gene ID" value="ENSAPOG00000015736.1"/>
</dbReference>
<evidence type="ECO:0000313" key="1">
    <source>
        <dbReference type="Ensembl" id="ENSAPOP00000012972.1"/>
    </source>
</evidence>
<dbReference type="SUPFAM" id="SSF54277">
    <property type="entry name" value="CAD &amp; PB1 domains"/>
    <property type="match status" value="1"/>
</dbReference>
<evidence type="ECO:0000313" key="2">
    <source>
        <dbReference type="Proteomes" id="UP000257200"/>
    </source>
</evidence>